<sequence>MERGSSIDSPKVSSKGSKWRRHHHRFLAHKCWMEEPRSGAHSNLWRAPSHVWDVVGCDAVVRVWVVDVDVGRVALNWRHVRAAMNMDVDHVGLLGSCIVSQAG</sequence>
<feature type="compositionally biased region" description="Polar residues" evidence="1">
    <location>
        <begin position="1"/>
        <end position="16"/>
    </location>
</feature>
<dbReference type="GeneID" id="20082031"/>
<dbReference type="AlphaFoldDB" id="A0A024UCE9"/>
<organism evidence="2">
    <name type="scientific">Aphanomyces invadans</name>
    <dbReference type="NCBI Taxonomy" id="157072"/>
    <lineage>
        <taxon>Eukaryota</taxon>
        <taxon>Sar</taxon>
        <taxon>Stramenopiles</taxon>
        <taxon>Oomycota</taxon>
        <taxon>Saprolegniomycetes</taxon>
        <taxon>Saprolegniales</taxon>
        <taxon>Verrucalvaceae</taxon>
        <taxon>Aphanomyces</taxon>
    </lineage>
</organism>
<feature type="region of interest" description="Disordered" evidence="1">
    <location>
        <begin position="1"/>
        <end position="21"/>
    </location>
</feature>
<proteinExistence type="predicted"/>
<protein>
    <submittedName>
        <fullName evidence="2">Uncharacterized protein</fullName>
    </submittedName>
</protein>
<gene>
    <name evidence="2" type="ORF">H310_04981</name>
</gene>
<evidence type="ECO:0000256" key="1">
    <source>
        <dbReference type="SAM" id="MobiDB-lite"/>
    </source>
</evidence>
<dbReference type="VEuPathDB" id="FungiDB:H310_04981"/>
<dbReference type="RefSeq" id="XP_008867796.1">
    <property type="nucleotide sequence ID" value="XM_008869574.1"/>
</dbReference>
<reference evidence="2" key="1">
    <citation type="submission" date="2013-12" db="EMBL/GenBank/DDBJ databases">
        <title>The Genome Sequence of Aphanomyces invadans NJM9701.</title>
        <authorList>
            <consortium name="The Broad Institute Genomics Platform"/>
            <person name="Russ C."/>
            <person name="Tyler B."/>
            <person name="van West P."/>
            <person name="Dieguez-Uribeondo J."/>
            <person name="Young S.K."/>
            <person name="Zeng Q."/>
            <person name="Gargeya S."/>
            <person name="Fitzgerald M."/>
            <person name="Abouelleil A."/>
            <person name="Alvarado L."/>
            <person name="Chapman S.B."/>
            <person name="Gainer-Dewar J."/>
            <person name="Goldberg J."/>
            <person name="Griggs A."/>
            <person name="Gujja S."/>
            <person name="Hansen M."/>
            <person name="Howarth C."/>
            <person name="Imamovic A."/>
            <person name="Ireland A."/>
            <person name="Larimer J."/>
            <person name="McCowan C."/>
            <person name="Murphy C."/>
            <person name="Pearson M."/>
            <person name="Poon T.W."/>
            <person name="Priest M."/>
            <person name="Roberts A."/>
            <person name="Saif S."/>
            <person name="Shea T."/>
            <person name="Sykes S."/>
            <person name="Wortman J."/>
            <person name="Nusbaum C."/>
            <person name="Birren B."/>
        </authorList>
    </citation>
    <scope>NUCLEOTIDE SEQUENCE [LARGE SCALE GENOMIC DNA]</scope>
    <source>
        <strain evidence="2">NJM9701</strain>
    </source>
</reference>
<evidence type="ECO:0000313" key="2">
    <source>
        <dbReference type="EMBL" id="ETW03567.1"/>
    </source>
</evidence>
<dbReference type="EMBL" id="KI913959">
    <property type="protein sequence ID" value="ETW03567.1"/>
    <property type="molecule type" value="Genomic_DNA"/>
</dbReference>
<name>A0A024UCE9_9STRA</name>
<accession>A0A024UCE9</accession>